<dbReference type="RefSeq" id="WP_146848990.1">
    <property type="nucleotide sequence ID" value="NZ_BKAG01000003.1"/>
</dbReference>
<dbReference type="GO" id="GO:0000976">
    <property type="term" value="F:transcription cis-regulatory region binding"/>
    <property type="evidence" value="ECO:0007669"/>
    <property type="project" value="TreeGrafter"/>
</dbReference>
<dbReference type="Gene3D" id="1.10.357.10">
    <property type="entry name" value="Tetracycline Repressor, domain 2"/>
    <property type="match status" value="1"/>
</dbReference>
<dbReference type="Gene3D" id="1.10.10.60">
    <property type="entry name" value="Homeodomain-like"/>
    <property type="match status" value="1"/>
</dbReference>
<evidence type="ECO:0000313" key="5">
    <source>
        <dbReference type="Proteomes" id="UP000321577"/>
    </source>
</evidence>
<dbReference type="SUPFAM" id="SSF46689">
    <property type="entry name" value="Homeodomain-like"/>
    <property type="match status" value="1"/>
</dbReference>
<evidence type="ECO:0000256" key="2">
    <source>
        <dbReference type="PROSITE-ProRule" id="PRU00335"/>
    </source>
</evidence>
<proteinExistence type="predicted"/>
<keyword evidence="1 2" id="KW-0238">DNA-binding</keyword>
<evidence type="ECO:0000256" key="1">
    <source>
        <dbReference type="ARBA" id="ARBA00023125"/>
    </source>
</evidence>
<dbReference type="OrthoDB" id="9789566at2"/>
<sequence length="220" mass="25201">MSNSAPSRERDAEARKERLLQAATQVFAKDGFAKGSLRQICLKARANLAAVKYYFGDKQSLYREVLLENHRRALEHEPRVQFDTTRPPEEVLREWIHFCLRFILLKRSRHPMLGQLMAHEMREPTPCLDQFLKLVVRPFHEELRRIIAAVLRKPKPDTQCEILAHHIIGLCIHFDHGRVIIDRLGSPVPKTEPEIENLAAGIADFALHGLAGLRANAAKK</sequence>
<feature type="DNA-binding region" description="H-T-H motif" evidence="2">
    <location>
        <begin position="36"/>
        <end position="55"/>
    </location>
</feature>
<keyword evidence="5" id="KW-1185">Reference proteome</keyword>
<dbReference type="EMBL" id="BKAG01000003">
    <property type="protein sequence ID" value="GEP41534.1"/>
    <property type="molecule type" value="Genomic_DNA"/>
</dbReference>
<organism evidence="4 5">
    <name type="scientific">Brevifollis gellanilyticus</name>
    <dbReference type="NCBI Taxonomy" id="748831"/>
    <lineage>
        <taxon>Bacteria</taxon>
        <taxon>Pseudomonadati</taxon>
        <taxon>Verrucomicrobiota</taxon>
        <taxon>Verrucomicrobiia</taxon>
        <taxon>Verrucomicrobiales</taxon>
        <taxon>Verrucomicrobiaceae</taxon>
    </lineage>
</organism>
<dbReference type="InterPro" id="IPR009057">
    <property type="entry name" value="Homeodomain-like_sf"/>
</dbReference>
<dbReference type="InterPro" id="IPR001647">
    <property type="entry name" value="HTH_TetR"/>
</dbReference>
<evidence type="ECO:0000259" key="3">
    <source>
        <dbReference type="PROSITE" id="PS50977"/>
    </source>
</evidence>
<feature type="domain" description="HTH tetR-type" evidence="3">
    <location>
        <begin position="13"/>
        <end position="73"/>
    </location>
</feature>
<reference evidence="4 5" key="1">
    <citation type="submission" date="2019-07" db="EMBL/GenBank/DDBJ databases">
        <title>Whole genome shotgun sequence of Brevifollis gellanilyticus NBRC 108608.</title>
        <authorList>
            <person name="Hosoyama A."/>
            <person name="Uohara A."/>
            <person name="Ohji S."/>
            <person name="Ichikawa N."/>
        </authorList>
    </citation>
    <scope>NUCLEOTIDE SEQUENCE [LARGE SCALE GENOMIC DNA]</scope>
    <source>
        <strain evidence="4 5">NBRC 108608</strain>
    </source>
</reference>
<dbReference type="Pfam" id="PF00440">
    <property type="entry name" value="TetR_N"/>
    <property type="match status" value="1"/>
</dbReference>
<dbReference type="PANTHER" id="PTHR30055">
    <property type="entry name" value="HTH-TYPE TRANSCRIPTIONAL REGULATOR RUTR"/>
    <property type="match status" value="1"/>
</dbReference>
<name>A0A512M467_9BACT</name>
<comment type="caution">
    <text evidence="4">The sequence shown here is derived from an EMBL/GenBank/DDBJ whole genome shotgun (WGS) entry which is preliminary data.</text>
</comment>
<dbReference type="SUPFAM" id="SSF48498">
    <property type="entry name" value="Tetracyclin repressor-like, C-terminal domain"/>
    <property type="match status" value="1"/>
</dbReference>
<dbReference type="AlphaFoldDB" id="A0A512M467"/>
<protein>
    <recommendedName>
        <fullName evidence="3">HTH tetR-type domain-containing protein</fullName>
    </recommendedName>
</protein>
<gene>
    <name evidence="4" type="ORF">BGE01nite_08250</name>
</gene>
<dbReference type="PANTHER" id="PTHR30055:SF226">
    <property type="entry name" value="HTH-TYPE TRANSCRIPTIONAL REGULATOR PKSA"/>
    <property type="match status" value="1"/>
</dbReference>
<dbReference type="InterPro" id="IPR036271">
    <property type="entry name" value="Tet_transcr_reg_TetR-rel_C_sf"/>
</dbReference>
<dbReference type="PROSITE" id="PS50977">
    <property type="entry name" value="HTH_TETR_2"/>
    <property type="match status" value="1"/>
</dbReference>
<evidence type="ECO:0000313" key="4">
    <source>
        <dbReference type="EMBL" id="GEP41534.1"/>
    </source>
</evidence>
<dbReference type="Proteomes" id="UP000321577">
    <property type="component" value="Unassembled WGS sequence"/>
</dbReference>
<accession>A0A512M467</accession>
<dbReference type="GO" id="GO:0003700">
    <property type="term" value="F:DNA-binding transcription factor activity"/>
    <property type="evidence" value="ECO:0007669"/>
    <property type="project" value="TreeGrafter"/>
</dbReference>
<dbReference type="InterPro" id="IPR050109">
    <property type="entry name" value="HTH-type_TetR-like_transc_reg"/>
</dbReference>
<dbReference type="InterPro" id="IPR015292">
    <property type="entry name" value="Tscrpt_reg_YbiH_C"/>
</dbReference>
<dbReference type="Pfam" id="PF09209">
    <property type="entry name" value="CecR_C"/>
    <property type="match status" value="1"/>
</dbReference>